<dbReference type="Gene3D" id="2.170.130.10">
    <property type="entry name" value="TonB-dependent receptor, plug domain"/>
    <property type="match status" value="1"/>
</dbReference>
<dbReference type="Gene3D" id="2.60.40.1120">
    <property type="entry name" value="Carboxypeptidase-like, regulatory domain"/>
    <property type="match status" value="1"/>
</dbReference>
<evidence type="ECO:0000256" key="3">
    <source>
        <dbReference type="ARBA" id="ARBA00022452"/>
    </source>
</evidence>
<evidence type="ECO:0000256" key="1">
    <source>
        <dbReference type="ARBA" id="ARBA00004571"/>
    </source>
</evidence>
<proteinExistence type="inferred from homology"/>
<keyword evidence="13" id="KW-1185">Reference proteome</keyword>
<evidence type="ECO:0000256" key="4">
    <source>
        <dbReference type="ARBA" id="ARBA00022692"/>
    </source>
</evidence>
<dbReference type="RefSeq" id="WP_254167824.1">
    <property type="nucleotide sequence ID" value="NZ_JAHESF010000028.1"/>
</dbReference>
<organism evidence="12 13">
    <name type="scientific">Chryseosolibacter histidini</name>
    <dbReference type="NCBI Taxonomy" id="2782349"/>
    <lineage>
        <taxon>Bacteria</taxon>
        <taxon>Pseudomonadati</taxon>
        <taxon>Bacteroidota</taxon>
        <taxon>Cytophagia</taxon>
        <taxon>Cytophagales</taxon>
        <taxon>Chryseotaleaceae</taxon>
        <taxon>Chryseosolibacter</taxon>
    </lineage>
</organism>
<dbReference type="NCBIfam" id="TIGR04057">
    <property type="entry name" value="SusC_RagA_signa"/>
    <property type="match status" value="1"/>
</dbReference>
<evidence type="ECO:0000256" key="8">
    <source>
        <dbReference type="PROSITE-ProRule" id="PRU01360"/>
    </source>
</evidence>
<reference evidence="12 13" key="1">
    <citation type="submission" date="2021-05" db="EMBL/GenBank/DDBJ databases">
        <title>A Polyphasic approach of four new species of the genus Ohtaekwangia: Ohtaekwangia histidinii sp. nov., Ohtaekwangia cretensis sp. nov., Ohtaekwangia indiensis sp. nov., Ohtaekwangia reichenbachii sp. nov. from diverse environment.</title>
        <authorList>
            <person name="Octaviana S."/>
        </authorList>
    </citation>
    <scope>NUCLEOTIDE SEQUENCE [LARGE SCALE GENOMIC DNA]</scope>
    <source>
        <strain evidence="12 13">PWU4</strain>
    </source>
</reference>
<dbReference type="AlphaFoldDB" id="A0AAP2DQX5"/>
<dbReference type="Pfam" id="PF07715">
    <property type="entry name" value="Plug"/>
    <property type="match status" value="1"/>
</dbReference>
<dbReference type="InterPro" id="IPR036942">
    <property type="entry name" value="Beta-barrel_TonB_sf"/>
</dbReference>
<keyword evidence="4 8" id="KW-0812">Transmembrane</keyword>
<dbReference type="InterPro" id="IPR023996">
    <property type="entry name" value="TonB-dep_OMP_SusC/RagA"/>
</dbReference>
<evidence type="ECO:0000259" key="11">
    <source>
        <dbReference type="Pfam" id="PF07715"/>
    </source>
</evidence>
<name>A0AAP2DQX5_9BACT</name>
<keyword evidence="7 8" id="KW-0998">Cell outer membrane</keyword>
<gene>
    <name evidence="12" type="ORF">KK083_22640</name>
</gene>
<dbReference type="GO" id="GO:0009279">
    <property type="term" value="C:cell outer membrane"/>
    <property type="evidence" value="ECO:0007669"/>
    <property type="project" value="UniProtKB-SubCell"/>
</dbReference>
<keyword evidence="3 8" id="KW-1134">Transmembrane beta strand</keyword>
<dbReference type="SUPFAM" id="SSF56935">
    <property type="entry name" value="Porins"/>
    <property type="match status" value="1"/>
</dbReference>
<comment type="similarity">
    <text evidence="8 9">Belongs to the TonB-dependent receptor family.</text>
</comment>
<keyword evidence="2 8" id="KW-0813">Transport</keyword>
<dbReference type="Gene3D" id="2.40.170.20">
    <property type="entry name" value="TonB-dependent receptor, beta-barrel domain"/>
    <property type="match status" value="1"/>
</dbReference>
<dbReference type="InterPro" id="IPR039426">
    <property type="entry name" value="TonB-dep_rcpt-like"/>
</dbReference>
<dbReference type="InterPro" id="IPR000531">
    <property type="entry name" value="Beta-barrel_TonB"/>
</dbReference>
<dbReference type="Pfam" id="PF13715">
    <property type="entry name" value="CarbopepD_reg_2"/>
    <property type="match status" value="1"/>
</dbReference>
<protein>
    <submittedName>
        <fullName evidence="12">TonB-dependent receptor</fullName>
    </submittedName>
</protein>
<sequence>MVVLTTLASAGDLNGQGVLDNKVSLDVMDMEVKTILLEIEKQVPVNFTYRSKLINATRKVSMQVSDARLSEVLDDLFTPSVEFVVVDKEIVLRPAPKTAKRSAPDYIPEIIVSGRIIDENNSPVPGVNILEKGTTNGTTSDVDGRYTLAVQDGNSQLVISFIGYTTQEIVVGTQTVINVQLAPDVVNLSEIVVIGYGTQKRSSVTGAVASVDAKEIAALPVPGVESALQGRIPGVSITNNGSPGTPPIVRIRGIGSITGNSDPLYVVDGFPINQSGGMSTSGVTMGGAPPTNLNSFDTKDIESVEVLKDAAASAIYGSRAANGVVIITTKQGSKDKKMHIDVDSYYGAQTAWKLLDLLNTQEYLRYGTDLVTNAGNALPTRFSNMNDPIYPGASQTYAQTNTDWQDAMFRTAPITQTQVSLSNANEVTKLFTSAGYFKQDGILLGTSFERYSFRLNSESKLSKVFTFGENFNVSYTKTANEIGTSSSATGGNRPQIQHIVHQVPYMPIYDPTLPGGYRAADASDGSDPENPVRNALMDQSKTDLVKFFGTAYIEASITPWLKYKFSAGGDFTTTRTFNDFPIYNDGFRARNTHNLADNRGHFFSPLLSNQITIDKTFGKNVVNLIAVAERQDFKNNFTNSSSQQASNLVHVLRGGLNPSITDGGDTETTLLSYLARVNYEYDGKYLLSASFRRDGFSSFAPGHQWGNFPGVSVGWRISEEEFMKVVTQISELKLRASYGKLGANNIAPFAWQSGIFTSSNYPFNNTPTGGSYFNQLANKELGWETTTMTNYGIDLALWENRFTFSAEYYNRNVDNLLLQIPLAGSLGYAVNYLGNLGKMKNWGYEFVAGYSKATGGVHFNLSANIGITRNEVTDLYIPNSTISAGSNADYGPNNMTRTEAGHPIQGFYGWKTDGIFQNQAEIDAANALDGDASTKYQDNASPGDIRFKDLNNDGVINLLDQQYLGSYLPKFNYGLNFSANYNAFDLTLFVQGVQGNKVYNGTKVLTQGMLRLFGAEKEVLNAWRPDHTNTDIPRAVSGDPNQNTRASDRFVEDGSFLRIKNISIGYNVPSDVLRGFAHGSVRRLRIYVSSQNLVTLTKYSGYDPEIGTRNNTNLTSGIDYGQFPQPRTIMGGIQLGF</sequence>
<feature type="domain" description="TonB-dependent receptor plug" evidence="11">
    <location>
        <begin position="202"/>
        <end position="324"/>
    </location>
</feature>
<dbReference type="InterPro" id="IPR023997">
    <property type="entry name" value="TonB-dep_OMP_SusC/RagA_CS"/>
</dbReference>
<comment type="caution">
    <text evidence="12">The sequence shown here is derived from an EMBL/GenBank/DDBJ whole genome shotgun (WGS) entry which is preliminary data.</text>
</comment>
<evidence type="ECO:0000259" key="10">
    <source>
        <dbReference type="Pfam" id="PF00593"/>
    </source>
</evidence>
<dbReference type="InterPro" id="IPR037066">
    <property type="entry name" value="Plug_dom_sf"/>
</dbReference>
<evidence type="ECO:0000256" key="6">
    <source>
        <dbReference type="ARBA" id="ARBA00023136"/>
    </source>
</evidence>
<dbReference type="SUPFAM" id="SSF49464">
    <property type="entry name" value="Carboxypeptidase regulatory domain-like"/>
    <property type="match status" value="1"/>
</dbReference>
<evidence type="ECO:0000256" key="2">
    <source>
        <dbReference type="ARBA" id="ARBA00022448"/>
    </source>
</evidence>
<keyword evidence="12" id="KW-0675">Receptor</keyword>
<dbReference type="InterPro" id="IPR008969">
    <property type="entry name" value="CarboxyPept-like_regulatory"/>
</dbReference>
<dbReference type="Proteomes" id="UP001319200">
    <property type="component" value="Unassembled WGS sequence"/>
</dbReference>
<comment type="subcellular location">
    <subcellularLocation>
        <location evidence="1 8">Cell outer membrane</location>
        <topology evidence="1 8">Multi-pass membrane protein</topology>
    </subcellularLocation>
</comment>
<keyword evidence="5 9" id="KW-0798">TonB box</keyword>
<evidence type="ECO:0000313" key="13">
    <source>
        <dbReference type="Proteomes" id="UP001319200"/>
    </source>
</evidence>
<evidence type="ECO:0000256" key="7">
    <source>
        <dbReference type="ARBA" id="ARBA00023237"/>
    </source>
</evidence>
<dbReference type="NCBIfam" id="TIGR04056">
    <property type="entry name" value="OMP_RagA_SusC"/>
    <property type="match status" value="1"/>
</dbReference>
<evidence type="ECO:0000313" key="12">
    <source>
        <dbReference type="EMBL" id="MBT1699703.1"/>
    </source>
</evidence>
<dbReference type="FunFam" id="2.60.40.1120:FF:000003">
    <property type="entry name" value="Outer membrane protein Omp121"/>
    <property type="match status" value="1"/>
</dbReference>
<evidence type="ECO:0000256" key="5">
    <source>
        <dbReference type="ARBA" id="ARBA00023077"/>
    </source>
</evidence>
<accession>A0AAP2DQX5</accession>
<keyword evidence="6 8" id="KW-0472">Membrane</keyword>
<dbReference type="PROSITE" id="PS52016">
    <property type="entry name" value="TONB_DEPENDENT_REC_3"/>
    <property type="match status" value="1"/>
</dbReference>
<dbReference type="Pfam" id="PF00593">
    <property type="entry name" value="TonB_dep_Rec_b-barrel"/>
    <property type="match status" value="1"/>
</dbReference>
<dbReference type="InterPro" id="IPR012910">
    <property type="entry name" value="Plug_dom"/>
</dbReference>
<evidence type="ECO:0000256" key="9">
    <source>
        <dbReference type="RuleBase" id="RU003357"/>
    </source>
</evidence>
<feature type="domain" description="TonB-dependent receptor-like beta-barrel" evidence="10">
    <location>
        <begin position="525"/>
        <end position="990"/>
    </location>
</feature>
<dbReference type="EMBL" id="JAHESF010000028">
    <property type="protein sequence ID" value="MBT1699703.1"/>
    <property type="molecule type" value="Genomic_DNA"/>
</dbReference>